<dbReference type="STRING" id="1407499.HHUB_3195"/>
<dbReference type="SUPFAM" id="SSF51695">
    <property type="entry name" value="PLC-like phosphodiesterases"/>
    <property type="match status" value="1"/>
</dbReference>
<dbReference type="PANTHER" id="PTHR46211:SF14">
    <property type="entry name" value="GLYCEROPHOSPHODIESTER PHOSPHODIESTERASE"/>
    <property type="match status" value="1"/>
</dbReference>
<evidence type="ECO:0000313" key="3">
    <source>
        <dbReference type="Proteomes" id="UP000066737"/>
    </source>
</evidence>
<proteinExistence type="predicted"/>
<dbReference type="Gene3D" id="3.20.20.190">
    <property type="entry name" value="Phosphatidylinositol (PI) phosphodiesterase"/>
    <property type="match status" value="1"/>
</dbReference>
<dbReference type="PROSITE" id="PS51704">
    <property type="entry name" value="GP_PDE"/>
    <property type="match status" value="1"/>
</dbReference>
<organism evidence="2 3">
    <name type="scientific">Halobacterium hubeiense</name>
    <dbReference type="NCBI Taxonomy" id="1407499"/>
    <lineage>
        <taxon>Archaea</taxon>
        <taxon>Methanobacteriati</taxon>
        <taxon>Methanobacteriota</taxon>
        <taxon>Stenosarchaea group</taxon>
        <taxon>Halobacteria</taxon>
        <taxon>Halobacteriales</taxon>
        <taxon>Halobacteriaceae</taxon>
        <taxon>Halobacterium</taxon>
    </lineage>
</organism>
<dbReference type="RefSeq" id="WP_059057560.1">
    <property type="nucleotide sequence ID" value="NZ_CEML01000001.1"/>
</dbReference>
<dbReference type="EMBL" id="LN831302">
    <property type="protein sequence ID" value="CQH60370.1"/>
    <property type="molecule type" value="Genomic_DNA"/>
</dbReference>
<dbReference type="Proteomes" id="UP000066737">
    <property type="component" value="Chromosome I"/>
</dbReference>
<dbReference type="OrthoDB" id="19020at2157"/>
<dbReference type="AlphaFoldDB" id="A0A0U5H2J7"/>
<dbReference type="KEGG" id="hhb:Hhub_3195"/>
<dbReference type="GO" id="GO:0008889">
    <property type="term" value="F:glycerophosphodiester phosphodiesterase activity"/>
    <property type="evidence" value="ECO:0007669"/>
    <property type="project" value="UniProtKB-EC"/>
</dbReference>
<keyword evidence="3" id="KW-1185">Reference proteome</keyword>
<feature type="domain" description="GP-PDE" evidence="1">
    <location>
        <begin position="1"/>
        <end position="245"/>
    </location>
</feature>
<dbReference type="InterPro" id="IPR017946">
    <property type="entry name" value="PLC-like_Pdiesterase_TIM-brl"/>
</dbReference>
<dbReference type="Pfam" id="PF03009">
    <property type="entry name" value="GDPD"/>
    <property type="match status" value="1"/>
</dbReference>
<protein>
    <submittedName>
        <fullName evidence="2">Glycerophosphodiester phosphodiesterase</fullName>
        <ecNumber evidence="2">3.1.4.46</ecNumber>
    </submittedName>
</protein>
<dbReference type="CDD" id="cd08556">
    <property type="entry name" value="GDPD"/>
    <property type="match status" value="1"/>
</dbReference>
<gene>
    <name evidence="2" type="primary">glpQ</name>
    <name evidence="2" type="ORF">HHUB_3195</name>
</gene>
<dbReference type="GO" id="GO:0006629">
    <property type="term" value="P:lipid metabolic process"/>
    <property type="evidence" value="ECO:0007669"/>
    <property type="project" value="InterPro"/>
</dbReference>
<dbReference type="GeneID" id="26659810"/>
<dbReference type="PANTHER" id="PTHR46211">
    <property type="entry name" value="GLYCEROPHOSPHORYL DIESTER PHOSPHODIESTERASE"/>
    <property type="match status" value="1"/>
</dbReference>
<dbReference type="InterPro" id="IPR030395">
    <property type="entry name" value="GP_PDE_dom"/>
</dbReference>
<sequence>MFTIAHRGFAGVAPENTAAAVRVAREHADGIEVDVQPAADGTPVVFHDQRLDGEGDSRGVTDAEGFVWDADPETLAAADVFGSGEGVPTLADVVALVPAGVEFHVELKNPGNEDARLGLAGPDAAAWRPFVEAVADALGDCDAPVVLSSFFDGALEAATEVLPDTPRAALCLDTDRGLTRASEFDCRALHAPVDGLTESVVDHAHRDGRTVNAWTVTDWQDAVACADAGVDGVIADYPGVADYAGDPARLA</sequence>
<evidence type="ECO:0000259" key="1">
    <source>
        <dbReference type="PROSITE" id="PS51704"/>
    </source>
</evidence>
<evidence type="ECO:0000313" key="2">
    <source>
        <dbReference type="EMBL" id="CQH60370.1"/>
    </source>
</evidence>
<name>A0A0U5H2J7_9EURY</name>
<reference evidence="3" key="1">
    <citation type="journal article" date="2016" name="Environ. Microbiol.">
        <title>The complete genome of a viable archaeum isolated from 123-million-year-old rock salt.</title>
        <authorList>
            <person name="Jaakkola S.T."/>
            <person name="Pfeiffer F."/>
            <person name="Ravantti J.J."/>
            <person name="Guo Q."/>
            <person name="Liu Y."/>
            <person name="Chen X."/>
            <person name="Ma H."/>
            <person name="Yang C."/>
            <person name="Oksanen H.M."/>
            <person name="Bamford D.H."/>
        </authorList>
    </citation>
    <scope>NUCLEOTIDE SEQUENCE</scope>
    <source>
        <strain evidence="3">JI20-1</strain>
    </source>
</reference>
<keyword evidence="2" id="KW-0378">Hydrolase</keyword>
<accession>A0A0U5H2J7</accession>
<dbReference type="EC" id="3.1.4.46" evidence="2"/>